<gene>
    <name evidence="1" type="ORF">POF43_015420</name>
</gene>
<proteinExistence type="predicted"/>
<reference evidence="1 2" key="1">
    <citation type="submission" date="2023-05" db="EMBL/GenBank/DDBJ databases">
        <title>Streptantibioticus silvisoli sp. nov., acidotolerant actinomycetes 1 from pine litter.</title>
        <authorList>
            <person name="Swiecimska M."/>
            <person name="Golinska P."/>
            <person name="Sangal V."/>
            <person name="Wachnowicz B."/>
            <person name="Goodfellow M."/>
        </authorList>
    </citation>
    <scope>NUCLEOTIDE SEQUENCE [LARGE SCALE GENOMIC DNA]</scope>
    <source>
        <strain evidence="1 2">SL54</strain>
    </source>
</reference>
<comment type="caution">
    <text evidence="1">The sequence shown here is derived from an EMBL/GenBank/DDBJ whole genome shotgun (WGS) entry which is preliminary data.</text>
</comment>
<sequence>MRLSARRADIGADGVLNARPGLARPAASRLTRWQHRRATLAHFGGRLRELCRTDDEDGGIILAETSSALTLVSGPLRTRSYTDAHGRRLYAAAASREEFSEWAGSVPAA</sequence>
<dbReference type="EMBL" id="JAAGKO020000020">
    <property type="protein sequence ID" value="MDI5964088.1"/>
    <property type="molecule type" value="Genomic_DNA"/>
</dbReference>
<protein>
    <submittedName>
        <fullName evidence="1">Uncharacterized protein</fullName>
    </submittedName>
</protein>
<dbReference type="RefSeq" id="WP_271321918.1">
    <property type="nucleotide sequence ID" value="NZ_JAAGKO020000020.1"/>
</dbReference>
<keyword evidence="2" id="KW-1185">Reference proteome</keyword>
<name>A0ABT6W014_9ACTN</name>
<dbReference type="Proteomes" id="UP001156398">
    <property type="component" value="Unassembled WGS sequence"/>
</dbReference>
<evidence type="ECO:0000313" key="1">
    <source>
        <dbReference type="EMBL" id="MDI5964088.1"/>
    </source>
</evidence>
<evidence type="ECO:0000313" key="2">
    <source>
        <dbReference type="Proteomes" id="UP001156398"/>
    </source>
</evidence>
<organism evidence="1 2">
    <name type="scientific">Streptantibioticus silvisoli</name>
    <dbReference type="NCBI Taxonomy" id="2705255"/>
    <lineage>
        <taxon>Bacteria</taxon>
        <taxon>Bacillati</taxon>
        <taxon>Actinomycetota</taxon>
        <taxon>Actinomycetes</taxon>
        <taxon>Kitasatosporales</taxon>
        <taxon>Streptomycetaceae</taxon>
        <taxon>Streptantibioticus</taxon>
    </lineage>
</organism>
<accession>A0ABT6W014</accession>